<dbReference type="Proteomes" id="UP000800040">
    <property type="component" value="Unassembled WGS sequence"/>
</dbReference>
<dbReference type="OrthoDB" id="3942886at2759"/>
<feature type="compositionally biased region" description="Basic and acidic residues" evidence="1">
    <location>
        <begin position="92"/>
        <end position="102"/>
    </location>
</feature>
<keyword evidence="2" id="KW-0812">Transmembrane</keyword>
<feature type="compositionally biased region" description="Basic and acidic residues" evidence="1">
    <location>
        <begin position="57"/>
        <end position="82"/>
    </location>
</feature>
<gene>
    <name evidence="3" type="ORF">BDW02DRAFT_419354</name>
</gene>
<evidence type="ECO:0000256" key="1">
    <source>
        <dbReference type="SAM" id="MobiDB-lite"/>
    </source>
</evidence>
<accession>A0A6A5KBQ2</accession>
<keyword evidence="4" id="KW-1185">Reference proteome</keyword>
<reference evidence="3" key="1">
    <citation type="submission" date="2020-01" db="EMBL/GenBank/DDBJ databases">
        <authorList>
            <consortium name="DOE Joint Genome Institute"/>
            <person name="Haridas S."/>
            <person name="Albert R."/>
            <person name="Binder M."/>
            <person name="Bloem J."/>
            <person name="Labutti K."/>
            <person name="Salamov A."/>
            <person name="Andreopoulos B."/>
            <person name="Baker S.E."/>
            <person name="Barry K."/>
            <person name="Bills G."/>
            <person name="Bluhm B.H."/>
            <person name="Cannon C."/>
            <person name="Castanera R."/>
            <person name="Culley D.E."/>
            <person name="Daum C."/>
            <person name="Ezra D."/>
            <person name="Gonzalez J.B."/>
            <person name="Henrissat B."/>
            <person name="Kuo A."/>
            <person name="Liang C."/>
            <person name="Lipzen A."/>
            <person name="Lutzoni F."/>
            <person name="Magnuson J."/>
            <person name="Mondo S."/>
            <person name="Nolan M."/>
            <person name="Ohm R."/>
            <person name="Pangilinan J."/>
            <person name="Park H.-J."/>
            <person name="Ramirez L."/>
            <person name="Alfaro M."/>
            <person name="Sun H."/>
            <person name="Tritt A."/>
            <person name="Yoshinaga Y."/>
            <person name="Zwiers L.-H."/>
            <person name="Turgeon B.G."/>
            <person name="Goodwin S.B."/>
            <person name="Spatafora J.W."/>
            <person name="Crous P.W."/>
            <person name="Grigoriev I.V."/>
        </authorList>
    </citation>
    <scope>NUCLEOTIDE SEQUENCE</scope>
    <source>
        <strain evidence="3">P77</strain>
    </source>
</reference>
<evidence type="ECO:0000313" key="4">
    <source>
        <dbReference type="Proteomes" id="UP000800040"/>
    </source>
</evidence>
<name>A0A6A5KBQ2_9PLEO</name>
<evidence type="ECO:0000313" key="3">
    <source>
        <dbReference type="EMBL" id="KAF1832647.1"/>
    </source>
</evidence>
<feature type="compositionally biased region" description="Pro residues" evidence="1">
    <location>
        <begin position="153"/>
        <end position="163"/>
    </location>
</feature>
<protein>
    <submittedName>
        <fullName evidence="3">Uncharacterized protein</fullName>
    </submittedName>
</protein>
<dbReference type="AlphaFoldDB" id="A0A6A5KBQ2"/>
<feature type="region of interest" description="Disordered" evidence="1">
    <location>
        <begin position="54"/>
        <end position="120"/>
    </location>
</feature>
<keyword evidence="2" id="KW-1133">Transmembrane helix</keyword>
<sequence length="222" mass="25022">MPPPPISSYPARVESWTTLPSQHLLRAILLLSLLATAVRSIFVLVAQRKKRMSRSVLSREDSFMDGERPPKERKDSSQDGEVHLPTYTATKPEQEPEKKVNTTEEENNTPPPPSPDKQPNQYLQSLEQETIHPSLLPIYPWLSPPQPLPGPYDTPYYPLPLPSIQPAKPINQEPTANDDPEELESICYTRRLSTTQHSPLLSASLTISTKGWRRTQWSVTAG</sequence>
<organism evidence="3 4">
    <name type="scientific">Decorospora gaudefroyi</name>
    <dbReference type="NCBI Taxonomy" id="184978"/>
    <lineage>
        <taxon>Eukaryota</taxon>
        <taxon>Fungi</taxon>
        <taxon>Dikarya</taxon>
        <taxon>Ascomycota</taxon>
        <taxon>Pezizomycotina</taxon>
        <taxon>Dothideomycetes</taxon>
        <taxon>Pleosporomycetidae</taxon>
        <taxon>Pleosporales</taxon>
        <taxon>Pleosporineae</taxon>
        <taxon>Pleosporaceae</taxon>
        <taxon>Decorospora</taxon>
    </lineage>
</organism>
<feature type="transmembrane region" description="Helical" evidence="2">
    <location>
        <begin position="24"/>
        <end position="45"/>
    </location>
</feature>
<evidence type="ECO:0000256" key="2">
    <source>
        <dbReference type="SAM" id="Phobius"/>
    </source>
</evidence>
<keyword evidence="2" id="KW-0472">Membrane</keyword>
<proteinExistence type="predicted"/>
<dbReference type="EMBL" id="ML975334">
    <property type="protein sequence ID" value="KAF1832647.1"/>
    <property type="molecule type" value="Genomic_DNA"/>
</dbReference>
<feature type="region of interest" description="Disordered" evidence="1">
    <location>
        <begin position="153"/>
        <end position="179"/>
    </location>
</feature>